<dbReference type="GO" id="GO:0000151">
    <property type="term" value="C:ubiquitin ligase complex"/>
    <property type="evidence" value="ECO:0000318"/>
    <property type="project" value="GO_Central"/>
</dbReference>
<dbReference type="OMA" id="IICCACK"/>
<dbReference type="InterPro" id="IPR031127">
    <property type="entry name" value="E3_UB_ligase_RBR"/>
</dbReference>
<dbReference type="CDD" id="cd20352">
    <property type="entry name" value="Rcat_RBR_RNF144"/>
    <property type="match status" value="1"/>
</dbReference>
<evidence type="ECO:0000256" key="12">
    <source>
        <dbReference type="ARBA" id="ARBA00022989"/>
    </source>
</evidence>
<dbReference type="FunFam" id="1.20.120.1750:FF:000083">
    <property type="entry name" value="RBR-type E3 ubiquitin transferase"/>
    <property type="match status" value="1"/>
</dbReference>
<dbReference type="GO" id="GO:0031090">
    <property type="term" value="C:organelle membrane"/>
    <property type="evidence" value="ECO:0007669"/>
    <property type="project" value="UniProtKB-ARBA"/>
</dbReference>
<keyword evidence="8" id="KW-0677">Repeat</keyword>
<dbReference type="CDD" id="cd20349">
    <property type="entry name" value="BRcat_RBR_RNF144"/>
    <property type="match status" value="1"/>
</dbReference>
<dbReference type="FunFam" id="3.30.40.10:FF:000051">
    <property type="entry name" value="RBR-type E3 ubiquitin transferase"/>
    <property type="match status" value="1"/>
</dbReference>
<dbReference type="OrthoDB" id="10009520at2759"/>
<dbReference type="CDD" id="cd16632">
    <property type="entry name" value="mRING-HC-C4C4_RBR_RNF144"/>
    <property type="match status" value="1"/>
</dbReference>
<keyword evidence="6 16" id="KW-0812">Transmembrane</keyword>
<evidence type="ECO:0000256" key="14">
    <source>
        <dbReference type="ARBA" id="ARBA00038342"/>
    </source>
</evidence>
<dbReference type="PROSITE" id="PS51873">
    <property type="entry name" value="TRIAD"/>
    <property type="match status" value="1"/>
</dbReference>
<dbReference type="RefSeq" id="XP_011669191.2">
    <property type="nucleotide sequence ID" value="XM_011670889.2"/>
</dbReference>
<dbReference type="AlphaFoldDB" id="A0A7M7HEX7"/>
<dbReference type="FunCoup" id="A0A7M7HEX7">
    <property type="interactions" value="200"/>
</dbReference>
<evidence type="ECO:0000256" key="4">
    <source>
        <dbReference type="ARBA" id="ARBA00012251"/>
    </source>
</evidence>
<dbReference type="GO" id="GO:0008270">
    <property type="term" value="F:zinc ion binding"/>
    <property type="evidence" value="ECO:0007669"/>
    <property type="project" value="UniProtKB-KW"/>
</dbReference>
<dbReference type="EC" id="2.3.2.31" evidence="4"/>
<dbReference type="InterPro" id="IPR044066">
    <property type="entry name" value="TRIAD_supradom"/>
</dbReference>
<comment type="catalytic activity">
    <reaction evidence="1">
        <text>[E2 ubiquitin-conjugating enzyme]-S-ubiquitinyl-L-cysteine + [acceptor protein]-L-lysine = [E2 ubiquitin-conjugating enzyme]-L-cysteine + [acceptor protein]-N(6)-ubiquitinyl-L-lysine.</text>
        <dbReference type="EC" id="2.3.2.31"/>
    </reaction>
</comment>
<evidence type="ECO:0000313" key="18">
    <source>
        <dbReference type="EnsemblMetazoa" id="XP_011669191"/>
    </source>
</evidence>
<dbReference type="GO" id="GO:0016567">
    <property type="term" value="P:protein ubiquitination"/>
    <property type="evidence" value="ECO:0007669"/>
    <property type="project" value="InterPro"/>
</dbReference>
<keyword evidence="7" id="KW-0479">Metal-binding</keyword>
<feature type="compositionally biased region" description="Polar residues" evidence="15">
    <location>
        <begin position="34"/>
        <end position="55"/>
    </location>
</feature>
<dbReference type="EnsemblMetazoa" id="XM_011670889">
    <property type="protein sequence ID" value="XP_011669191"/>
    <property type="gene ID" value="LOC755742"/>
</dbReference>
<dbReference type="GO" id="GO:0031624">
    <property type="term" value="F:ubiquitin conjugating enzyme binding"/>
    <property type="evidence" value="ECO:0000318"/>
    <property type="project" value="GO_Central"/>
</dbReference>
<proteinExistence type="inferred from homology"/>
<evidence type="ECO:0000256" key="7">
    <source>
        <dbReference type="ARBA" id="ARBA00022723"/>
    </source>
</evidence>
<evidence type="ECO:0000259" key="17">
    <source>
        <dbReference type="PROSITE" id="PS51873"/>
    </source>
</evidence>
<keyword evidence="11" id="KW-0862">Zinc</keyword>
<dbReference type="GO" id="GO:0006511">
    <property type="term" value="P:ubiquitin-dependent protein catabolic process"/>
    <property type="evidence" value="ECO:0000318"/>
    <property type="project" value="GO_Central"/>
</dbReference>
<keyword evidence="9" id="KW-0863">Zinc-finger</keyword>
<keyword evidence="10" id="KW-0833">Ubl conjugation pathway</keyword>
<evidence type="ECO:0000256" key="11">
    <source>
        <dbReference type="ARBA" id="ARBA00022833"/>
    </source>
</evidence>
<name>A0A7M7HEX7_STRPU</name>
<dbReference type="SUPFAM" id="SSF57850">
    <property type="entry name" value="RING/U-box"/>
    <property type="match status" value="3"/>
</dbReference>
<dbReference type="Pfam" id="PF01485">
    <property type="entry name" value="IBR"/>
    <property type="match status" value="1"/>
</dbReference>
<feature type="transmembrane region" description="Helical" evidence="16">
    <location>
        <begin position="378"/>
        <end position="401"/>
    </location>
</feature>
<dbReference type="Gene3D" id="1.20.120.1750">
    <property type="match status" value="1"/>
</dbReference>
<keyword evidence="5" id="KW-0808">Transferase</keyword>
<dbReference type="GO" id="GO:0061630">
    <property type="term" value="F:ubiquitin protein ligase activity"/>
    <property type="evidence" value="ECO:0000318"/>
    <property type="project" value="GO_Central"/>
</dbReference>
<evidence type="ECO:0000256" key="9">
    <source>
        <dbReference type="ARBA" id="ARBA00022771"/>
    </source>
</evidence>
<comment type="subcellular location">
    <subcellularLocation>
        <location evidence="2">Membrane</location>
        <topology evidence="2">Single-pass membrane protein</topology>
    </subcellularLocation>
</comment>
<dbReference type="InterPro" id="IPR013083">
    <property type="entry name" value="Znf_RING/FYVE/PHD"/>
</dbReference>
<organism evidence="18 19">
    <name type="scientific">Strongylocentrotus purpuratus</name>
    <name type="common">Purple sea urchin</name>
    <dbReference type="NCBI Taxonomy" id="7668"/>
    <lineage>
        <taxon>Eukaryota</taxon>
        <taxon>Metazoa</taxon>
        <taxon>Echinodermata</taxon>
        <taxon>Eleutherozoa</taxon>
        <taxon>Echinozoa</taxon>
        <taxon>Echinoidea</taxon>
        <taxon>Euechinoidea</taxon>
        <taxon>Echinacea</taxon>
        <taxon>Camarodonta</taxon>
        <taxon>Echinidea</taxon>
        <taxon>Strongylocentrotidae</taxon>
        <taxon>Strongylocentrotus</taxon>
    </lineage>
</organism>
<sequence>MAGKEAFCMSNPLQPENSPDAIRTSTSLRTLSLNDETKSLSDQGCCSTSTTSDENSFPDVSLPSSSWRTLSLDEQLLRGRGRGSSSQRPPYHEHCCRRVSSCQTISGNLALDPMITCKLCLCECKLHEMHQMHRCSCIYCKKCLEQYLVVLTEEGAVSIVTCPDAACKEHGRIADEEIQLLVDDALFERFKKVKFMKEVELDPGRAWCPRVGCNTVCRQTEKEKEKQEEERRKVKGKKLIRINGKKFNCSKCGLTFCSICKAPWHGGRPCSKLSRGGTGSTSGKSRGTSHILDMLGIQKDDSDEVSIKRCPFCHIPIERDAGCAQMMCKNCQHVFCWYCLANLDNDFLLRHYDKGPCKNKLGHSRTTVIFHRAQIVCVFAGFGFLLLIASPFLLLVAPCILCCKSKWGNMCDDIDEIPES</sequence>
<evidence type="ECO:0000256" key="13">
    <source>
        <dbReference type="ARBA" id="ARBA00023136"/>
    </source>
</evidence>
<feature type="region of interest" description="Disordered" evidence="15">
    <location>
        <begin position="34"/>
        <end position="62"/>
    </location>
</feature>
<reference evidence="18" key="2">
    <citation type="submission" date="2021-01" db="UniProtKB">
        <authorList>
            <consortium name="EnsemblMetazoa"/>
        </authorList>
    </citation>
    <scope>IDENTIFICATION</scope>
</reference>
<dbReference type="Gene3D" id="3.30.40.10">
    <property type="entry name" value="Zinc/RING finger domain, C3HC4 (zinc finger)"/>
    <property type="match status" value="1"/>
</dbReference>
<dbReference type="InterPro" id="IPR017907">
    <property type="entry name" value="Znf_RING_CS"/>
</dbReference>
<keyword evidence="12 16" id="KW-1133">Transmembrane helix</keyword>
<dbReference type="PANTHER" id="PTHR11685">
    <property type="entry name" value="RBR FAMILY RING FINGER AND IBR DOMAIN-CONTAINING"/>
    <property type="match status" value="1"/>
</dbReference>
<dbReference type="SMART" id="SM00647">
    <property type="entry name" value="IBR"/>
    <property type="match status" value="2"/>
</dbReference>
<comment type="pathway">
    <text evidence="3">Protein modification; protein ubiquitination.</text>
</comment>
<dbReference type="GO" id="GO:0005737">
    <property type="term" value="C:cytoplasm"/>
    <property type="evidence" value="ECO:0000318"/>
    <property type="project" value="GO_Central"/>
</dbReference>
<protein>
    <recommendedName>
        <fullName evidence="4">RBR-type E3 ubiquitin transferase</fullName>
        <ecNumber evidence="4">2.3.2.31</ecNumber>
    </recommendedName>
</protein>
<evidence type="ECO:0000256" key="2">
    <source>
        <dbReference type="ARBA" id="ARBA00004167"/>
    </source>
</evidence>
<evidence type="ECO:0000256" key="16">
    <source>
        <dbReference type="SAM" id="Phobius"/>
    </source>
</evidence>
<evidence type="ECO:0000256" key="10">
    <source>
        <dbReference type="ARBA" id="ARBA00022786"/>
    </source>
</evidence>
<evidence type="ECO:0000256" key="1">
    <source>
        <dbReference type="ARBA" id="ARBA00001798"/>
    </source>
</evidence>
<feature type="region of interest" description="Disordered" evidence="15">
    <location>
        <begin position="1"/>
        <end position="21"/>
    </location>
</feature>
<dbReference type="Proteomes" id="UP000007110">
    <property type="component" value="Unassembled WGS sequence"/>
</dbReference>
<evidence type="ECO:0000256" key="3">
    <source>
        <dbReference type="ARBA" id="ARBA00004906"/>
    </source>
</evidence>
<evidence type="ECO:0000256" key="15">
    <source>
        <dbReference type="SAM" id="MobiDB-lite"/>
    </source>
</evidence>
<evidence type="ECO:0000256" key="8">
    <source>
        <dbReference type="ARBA" id="ARBA00022737"/>
    </source>
</evidence>
<reference evidence="19" key="1">
    <citation type="submission" date="2015-02" db="EMBL/GenBank/DDBJ databases">
        <title>Genome sequencing for Strongylocentrotus purpuratus.</title>
        <authorList>
            <person name="Murali S."/>
            <person name="Liu Y."/>
            <person name="Vee V."/>
            <person name="English A."/>
            <person name="Wang M."/>
            <person name="Skinner E."/>
            <person name="Han Y."/>
            <person name="Muzny D.M."/>
            <person name="Worley K.C."/>
            <person name="Gibbs R.A."/>
        </authorList>
    </citation>
    <scope>NUCLEOTIDE SEQUENCE</scope>
</reference>
<dbReference type="KEGG" id="spu:755742"/>
<keyword evidence="13 16" id="KW-0472">Membrane</keyword>
<comment type="similarity">
    <text evidence="14">Belongs to the RBR family. RNF144 subfamily.</text>
</comment>
<feature type="domain" description="RING-type" evidence="17">
    <location>
        <begin position="113"/>
        <end position="361"/>
    </location>
</feature>
<evidence type="ECO:0000256" key="6">
    <source>
        <dbReference type="ARBA" id="ARBA00022692"/>
    </source>
</evidence>
<accession>A0A7M7HEX7</accession>
<dbReference type="InParanoid" id="A0A7M7HEX7"/>
<evidence type="ECO:0000313" key="19">
    <source>
        <dbReference type="Proteomes" id="UP000007110"/>
    </source>
</evidence>
<dbReference type="InterPro" id="IPR002867">
    <property type="entry name" value="IBR_dom"/>
</dbReference>
<dbReference type="PROSITE" id="PS00518">
    <property type="entry name" value="ZF_RING_1"/>
    <property type="match status" value="1"/>
</dbReference>
<dbReference type="GeneID" id="755742"/>
<feature type="compositionally biased region" description="Polar residues" evidence="15">
    <location>
        <begin position="11"/>
        <end position="21"/>
    </location>
</feature>
<keyword evidence="19" id="KW-1185">Reference proteome</keyword>
<dbReference type="Pfam" id="PF22191">
    <property type="entry name" value="IBR_1"/>
    <property type="match status" value="1"/>
</dbReference>
<evidence type="ECO:0000256" key="5">
    <source>
        <dbReference type="ARBA" id="ARBA00022679"/>
    </source>
</evidence>